<keyword evidence="3" id="KW-1185">Reference proteome</keyword>
<dbReference type="SMART" id="SM00490">
    <property type="entry name" value="HELICc"/>
    <property type="match status" value="1"/>
</dbReference>
<feature type="domain" description="Helicase C-terminal" evidence="1">
    <location>
        <begin position="87"/>
        <end position="264"/>
    </location>
</feature>
<dbReference type="PANTHER" id="PTHR47957">
    <property type="entry name" value="ATP-DEPENDENT HELICASE HRQ1"/>
    <property type="match status" value="1"/>
</dbReference>
<accession>A0A853IXS6</accession>
<dbReference type="GO" id="GO:0006289">
    <property type="term" value="P:nucleotide-excision repair"/>
    <property type="evidence" value="ECO:0007669"/>
    <property type="project" value="TreeGrafter"/>
</dbReference>
<dbReference type="EMBL" id="JACCKX010000001">
    <property type="protein sequence ID" value="NZA01878.1"/>
    <property type="molecule type" value="Genomic_DNA"/>
</dbReference>
<dbReference type="InterPro" id="IPR001650">
    <property type="entry name" value="Helicase_C-like"/>
</dbReference>
<protein>
    <recommendedName>
        <fullName evidence="1">Helicase C-terminal domain-containing protein</fullName>
    </recommendedName>
</protein>
<gene>
    <name evidence="2" type="ORF">H0I39_09115</name>
</gene>
<dbReference type="Proteomes" id="UP000589716">
    <property type="component" value="Unassembled WGS sequence"/>
</dbReference>
<dbReference type="AlphaFoldDB" id="A0A853IXS6"/>
<evidence type="ECO:0000259" key="1">
    <source>
        <dbReference type="PROSITE" id="PS51194"/>
    </source>
</evidence>
<reference evidence="2 3" key="1">
    <citation type="submission" date="2020-07" db="EMBL/GenBank/DDBJ databases">
        <authorList>
            <person name="Maaloum M."/>
        </authorList>
    </citation>
    <scope>NUCLEOTIDE SEQUENCE [LARGE SCALE GENOMIC DNA]</scope>
    <source>
        <strain evidence="2 3">GCS-AN-3</strain>
    </source>
</reference>
<dbReference type="PANTHER" id="PTHR47957:SF3">
    <property type="entry name" value="ATP-DEPENDENT HELICASE HRQ1"/>
    <property type="match status" value="1"/>
</dbReference>
<sequence>MKLDPQSVTGGDRINALLLAAWEDLTLTSGLLQIGGDQGRYLDLSDVAYQNITKAWFCPVTRRVLDVTLRGVTPYLPQNIATEGLTECRPITVPVCDVIVRDFASDDERVEAAREWLAKHPALQEARIEGTWSDLNERIIEGAGFFRAVEHSAQQSGSRLEQYEALFKKGLINLMSCSTTMEMGVDIGGINIVAMNNVPPHPANYLQRAGRAGRRAETRSIALTVCKNNPHDQHVFHNTAWPFTTRLRTPGISLSSPLIVQRHINSMLLANFLRMQSREENSTS</sequence>
<dbReference type="Pfam" id="PF00271">
    <property type="entry name" value="Helicase_C"/>
    <property type="match status" value="1"/>
</dbReference>
<proteinExistence type="predicted"/>
<dbReference type="SUPFAM" id="SSF52540">
    <property type="entry name" value="P-loop containing nucleoside triphosphate hydrolases"/>
    <property type="match status" value="1"/>
</dbReference>
<comment type="caution">
    <text evidence="2">The sequence shown here is derived from an EMBL/GenBank/DDBJ whole genome shotgun (WGS) entry which is preliminary data.</text>
</comment>
<dbReference type="PROSITE" id="PS51194">
    <property type="entry name" value="HELICASE_CTER"/>
    <property type="match status" value="1"/>
</dbReference>
<dbReference type="GO" id="GO:0043138">
    <property type="term" value="F:3'-5' DNA helicase activity"/>
    <property type="evidence" value="ECO:0007669"/>
    <property type="project" value="TreeGrafter"/>
</dbReference>
<evidence type="ECO:0000313" key="2">
    <source>
        <dbReference type="EMBL" id="NZA01878.1"/>
    </source>
</evidence>
<evidence type="ECO:0000313" key="3">
    <source>
        <dbReference type="Proteomes" id="UP000589716"/>
    </source>
</evidence>
<dbReference type="InterPro" id="IPR027417">
    <property type="entry name" value="P-loop_NTPase"/>
</dbReference>
<name>A0A853IXS6_9BURK</name>
<organism evidence="2 3">
    <name type="scientific">Ottowia beijingensis</name>
    <dbReference type="NCBI Taxonomy" id="1207057"/>
    <lineage>
        <taxon>Bacteria</taxon>
        <taxon>Pseudomonadati</taxon>
        <taxon>Pseudomonadota</taxon>
        <taxon>Betaproteobacteria</taxon>
        <taxon>Burkholderiales</taxon>
        <taxon>Comamonadaceae</taxon>
        <taxon>Ottowia</taxon>
    </lineage>
</organism>
<dbReference type="Gene3D" id="3.40.50.300">
    <property type="entry name" value="P-loop containing nucleotide triphosphate hydrolases"/>
    <property type="match status" value="1"/>
</dbReference>
<dbReference type="GO" id="GO:0036297">
    <property type="term" value="P:interstrand cross-link repair"/>
    <property type="evidence" value="ECO:0007669"/>
    <property type="project" value="TreeGrafter"/>
</dbReference>